<feature type="domain" description="NodB homology" evidence="5">
    <location>
        <begin position="88"/>
        <end position="280"/>
    </location>
</feature>
<feature type="repeat" description="TPR" evidence="3">
    <location>
        <begin position="408"/>
        <end position="441"/>
    </location>
</feature>
<dbReference type="PROSITE" id="PS50005">
    <property type="entry name" value="TPR"/>
    <property type="match status" value="5"/>
</dbReference>
<dbReference type="STRING" id="1121421.SAMN02745123_03394"/>
<keyword evidence="2 4" id="KW-0732">Signal</keyword>
<dbReference type="PROSITE" id="PS50293">
    <property type="entry name" value="TPR_REGION"/>
    <property type="match status" value="2"/>
</dbReference>
<keyword evidence="7" id="KW-1185">Reference proteome</keyword>
<dbReference type="PANTHER" id="PTHR34216:SF3">
    <property type="entry name" value="POLY-BETA-1,6-N-ACETYL-D-GLUCOSAMINE N-DEACETYLASE"/>
    <property type="match status" value="1"/>
</dbReference>
<dbReference type="EMBL" id="FRAR01000027">
    <property type="protein sequence ID" value="SHK86483.1"/>
    <property type="molecule type" value="Genomic_DNA"/>
</dbReference>
<accession>A0A1M6VYG6</accession>
<dbReference type="InterPro" id="IPR019734">
    <property type="entry name" value="TPR_rpt"/>
</dbReference>
<keyword evidence="6" id="KW-0378">Hydrolase</keyword>
<evidence type="ECO:0000256" key="1">
    <source>
        <dbReference type="ARBA" id="ARBA00004613"/>
    </source>
</evidence>
<dbReference type="RefSeq" id="WP_072916741.1">
    <property type="nucleotide sequence ID" value="NZ_FRAR01000027.1"/>
</dbReference>
<dbReference type="SMART" id="SM00028">
    <property type="entry name" value="TPR"/>
    <property type="match status" value="6"/>
</dbReference>
<dbReference type="PANTHER" id="PTHR34216">
    <property type="match status" value="1"/>
</dbReference>
<dbReference type="Pfam" id="PF01522">
    <property type="entry name" value="Polysacc_deac_1"/>
    <property type="match status" value="1"/>
</dbReference>
<keyword evidence="3" id="KW-0802">TPR repeat</keyword>
<dbReference type="Gene3D" id="1.25.40.10">
    <property type="entry name" value="Tetratricopeptide repeat domain"/>
    <property type="match status" value="3"/>
</dbReference>
<feature type="signal peptide" evidence="4">
    <location>
        <begin position="1"/>
        <end position="20"/>
    </location>
</feature>
<feature type="repeat" description="TPR" evidence="3">
    <location>
        <begin position="374"/>
        <end position="407"/>
    </location>
</feature>
<evidence type="ECO:0000313" key="7">
    <source>
        <dbReference type="Proteomes" id="UP000183997"/>
    </source>
</evidence>
<dbReference type="OrthoDB" id="9778320at2"/>
<dbReference type="Pfam" id="PF13181">
    <property type="entry name" value="TPR_8"/>
    <property type="match status" value="2"/>
</dbReference>
<reference evidence="7" key="1">
    <citation type="submission" date="2016-11" db="EMBL/GenBank/DDBJ databases">
        <authorList>
            <person name="Varghese N."/>
            <person name="Submissions S."/>
        </authorList>
    </citation>
    <scope>NUCLEOTIDE SEQUENCE [LARGE SCALE GENOMIC DNA]</scope>
    <source>
        <strain evidence="7">DSM 10349</strain>
    </source>
</reference>
<dbReference type="CDD" id="cd10918">
    <property type="entry name" value="CE4_NodB_like_5s_6s"/>
    <property type="match status" value="1"/>
</dbReference>
<name>A0A1M6VYG6_9FIRM</name>
<feature type="repeat" description="TPR" evidence="3">
    <location>
        <begin position="269"/>
        <end position="302"/>
    </location>
</feature>
<feature type="repeat" description="TPR" evidence="3">
    <location>
        <begin position="337"/>
        <end position="370"/>
    </location>
</feature>
<dbReference type="Proteomes" id="UP000183997">
    <property type="component" value="Unassembled WGS sequence"/>
</dbReference>
<keyword evidence="6" id="KW-0119">Carbohydrate metabolism</keyword>
<evidence type="ECO:0000256" key="2">
    <source>
        <dbReference type="ARBA" id="ARBA00022729"/>
    </source>
</evidence>
<dbReference type="InterPro" id="IPR011990">
    <property type="entry name" value="TPR-like_helical_dom_sf"/>
</dbReference>
<dbReference type="InterPro" id="IPR011330">
    <property type="entry name" value="Glyco_hydro/deAcase_b/a-brl"/>
</dbReference>
<keyword evidence="6" id="KW-0624">Polysaccharide degradation</keyword>
<sequence>MRVTTLMLFLILLFIQPLSAQSKDQVSTTVNGNTHIFLLHEIGQGPHGLYVPEQDFERLIDHLNKEGYKSVTVSQLLDSNFKREEGDKLVALTFDDGYVSFYEKAYPILKKYNYTATVFIITDMVDTPNHMTWTQLRKLMNEGVEVGSHSETHPYLSKLDSSLLQKQVEGSKQKLEEMLNKKVTDFCYPYGDYNDDVIELVRKAGYKSAVTVHTDISSSKDNLYQLPRINIYGSMSNHTIDTLLKMKPGQFDGNIINYFLAIDLNQNDANAYLQRGMAFENIGNHREAINDYTKALEINPNFSEAYNGRGWVYNELGQYEKAISDYTNACTLAPQFSYPYNNRASAYIKAEKYAEAIQDLNTVIDIDPTFPYLASTYNKRGYAYAKLQDLDKALIDCNKSIELKNDYADAYHSRGYVYYLSGNYERALSDFQKAIEFDKTKSLYFYNISKAYEALGQKHLANNMLQKSLELDLQEKNKD</sequence>
<dbReference type="Gene3D" id="3.20.20.370">
    <property type="entry name" value="Glycoside hydrolase/deacetylase"/>
    <property type="match status" value="1"/>
</dbReference>
<dbReference type="InterPro" id="IPR002509">
    <property type="entry name" value="NODB_dom"/>
</dbReference>
<dbReference type="GO" id="GO:0045493">
    <property type="term" value="P:xylan catabolic process"/>
    <property type="evidence" value="ECO:0007669"/>
    <property type="project" value="UniProtKB-KW"/>
</dbReference>
<dbReference type="AlphaFoldDB" id="A0A1M6VYG6"/>
<dbReference type="SUPFAM" id="SSF48452">
    <property type="entry name" value="TPR-like"/>
    <property type="match status" value="2"/>
</dbReference>
<dbReference type="GO" id="GO:0016810">
    <property type="term" value="F:hydrolase activity, acting on carbon-nitrogen (but not peptide) bonds"/>
    <property type="evidence" value="ECO:0007669"/>
    <property type="project" value="InterPro"/>
</dbReference>
<evidence type="ECO:0000256" key="4">
    <source>
        <dbReference type="SAM" id="SignalP"/>
    </source>
</evidence>
<dbReference type="PROSITE" id="PS51677">
    <property type="entry name" value="NODB"/>
    <property type="match status" value="1"/>
</dbReference>
<dbReference type="Pfam" id="PF00515">
    <property type="entry name" value="TPR_1"/>
    <property type="match status" value="4"/>
</dbReference>
<dbReference type="GO" id="GO:0016798">
    <property type="term" value="F:hydrolase activity, acting on glycosyl bonds"/>
    <property type="evidence" value="ECO:0007669"/>
    <property type="project" value="UniProtKB-KW"/>
</dbReference>
<dbReference type="SUPFAM" id="SSF88713">
    <property type="entry name" value="Glycoside hydrolase/deacetylase"/>
    <property type="match status" value="1"/>
</dbReference>
<feature type="chain" id="PRO_5013246355" evidence="4">
    <location>
        <begin position="21"/>
        <end position="479"/>
    </location>
</feature>
<gene>
    <name evidence="6" type="ORF">SAMN02745123_03394</name>
</gene>
<evidence type="ECO:0000313" key="6">
    <source>
        <dbReference type="EMBL" id="SHK86483.1"/>
    </source>
</evidence>
<feature type="repeat" description="TPR" evidence="3">
    <location>
        <begin position="303"/>
        <end position="336"/>
    </location>
</feature>
<proteinExistence type="predicted"/>
<organism evidence="6 7">
    <name type="scientific">Desulforamulus aeronauticus DSM 10349</name>
    <dbReference type="NCBI Taxonomy" id="1121421"/>
    <lineage>
        <taxon>Bacteria</taxon>
        <taxon>Bacillati</taxon>
        <taxon>Bacillota</taxon>
        <taxon>Clostridia</taxon>
        <taxon>Eubacteriales</taxon>
        <taxon>Peptococcaceae</taxon>
        <taxon>Desulforamulus</taxon>
    </lineage>
</organism>
<keyword evidence="6" id="KW-0858">Xylan degradation</keyword>
<evidence type="ECO:0000256" key="3">
    <source>
        <dbReference type="PROSITE-ProRule" id="PRU00339"/>
    </source>
</evidence>
<protein>
    <submittedName>
        <fullName evidence="6">Predicted xylanase/chitin deacetylase</fullName>
    </submittedName>
</protein>
<dbReference type="InterPro" id="IPR051398">
    <property type="entry name" value="Polysacch_Deacetylase"/>
</dbReference>
<evidence type="ECO:0000259" key="5">
    <source>
        <dbReference type="PROSITE" id="PS51677"/>
    </source>
</evidence>
<comment type="subcellular location">
    <subcellularLocation>
        <location evidence="1">Secreted</location>
    </subcellularLocation>
</comment>
<keyword evidence="6" id="KW-0326">Glycosidase</keyword>
<dbReference type="GO" id="GO:0005576">
    <property type="term" value="C:extracellular region"/>
    <property type="evidence" value="ECO:0007669"/>
    <property type="project" value="UniProtKB-SubCell"/>
</dbReference>